<sequence length="733" mass="79765">MPSSEEPGSQEKRHSIETTSDILEAGAALEEERLEEPLEAVSTPEPAPPGEAEQERSPSPAAVENAEDLKALSSEEEEEEDAGVRSILPPSVLDQASVIAELFGNSFSRRSSLALEEGRTGGFVTPRLVSRSSSVLSLDGSEKGQGRSSAADARGCISPPEVAGDAGGPEHGSSRSGATSPSPVEAERTPCRRKESILSQRDRLLLDKIKSYYECAEHRDVSFGIRRRESLSYIPKGLVKNSVCRINSLPPPPPEPDTSARQRVAGSRTATWVLAGIATATEPRATLLDRAEPSTPMADEEFRPPSEMIKVWEGMEKLSQGEAHPERGAAVTDWPVGKSQENGLDLREPLLILEDDELSAITEESAAPSPESRSPTERAGPPRLALPTKPPSRVLLLSKAAEDELSERLKNKVYQLARQYSLRIKNRQPSGRRCLSKLGEVGSCAEPPLCDRQQEAKRDTGPQKPTPSLMGYEQVVLQEYSPRTPISAASSRDKSPKRFSFSPSCPTSPGGCTSSSPRTASPGPLSRSPLSPVGAETFSWPDVRELRSRYSFSVAVPHPRRPPPVNRSRSAPEKMVVELPRGPPGKESRNGLERETPRLEQGHERGRSAEESLDPSARKRQRNHSGGGLCITAEALLDKQRVIVLEKVPGAPEEPPDAASYVQIRSPTSRERISLKAVAERCKAYQQSDEYRRREEGSALEPSRAMGLEKTAASQQGRVKDLREKFQTLNSAS</sequence>
<accession>A0A8C8SM60</accession>
<organism evidence="2 3">
    <name type="scientific">Pelusios castaneus</name>
    <name type="common">West African mud turtle</name>
    <dbReference type="NCBI Taxonomy" id="367368"/>
    <lineage>
        <taxon>Eukaryota</taxon>
        <taxon>Metazoa</taxon>
        <taxon>Chordata</taxon>
        <taxon>Craniata</taxon>
        <taxon>Vertebrata</taxon>
        <taxon>Euteleostomi</taxon>
        <taxon>Archelosauria</taxon>
        <taxon>Testudinata</taxon>
        <taxon>Testudines</taxon>
        <taxon>Pleurodira</taxon>
        <taxon>Pelomedusidae</taxon>
        <taxon>Pelusios</taxon>
    </lineage>
</organism>
<feature type="compositionally biased region" description="Low complexity" evidence="1">
    <location>
        <begin position="499"/>
        <end position="532"/>
    </location>
</feature>
<keyword evidence="3" id="KW-1185">Reference proteome</keyword>
<dbReference type="AlphaFoldDB" id="A0A8C8SM60"/>
<feature type="compositionally biased region" description="Basic and acidic residues" evidence="1">
    <location>
        <begin position="452"/>
        <end position="461"/>
    </location>
</feature>
<dbReference type="GO" id="GO:0005085">
    <property type="term" value="F:guanyl-nucleotide exchange factor activity"/>
    <property type="evidence" value="ECO:0007669"/>
    <property type="project" value="TreeGrafter"/>
</dbReference>
<feature type="compositionally biased region" description="Low complexity" evidence="1">
    <location>
        <begin position="363"/>
        <end position="379"/>
    </location>
</feature>
<feature type="region of interest" description="Disordered" evidence="1">
    <location>
        <begin position="445"/>
        <end position="540"/>
    </location>
</feature>
<feature type="region of interest" description="Disordered" evidence="1">
    <location>
        <begin position="116"/>
        <end position="193"/>
    </location>
</feature>
<dbReference type="GO" id="GO:2000114">
    <property type="term" value="P:regulation of establishment of cell polarity"/>
    <property type="evidence" value="ECO:0007669"/>
    <property type="project" value="TreeGrafter"/>
</dbReference>
<proteinExistence type="predicted"/>
<dbReference type="PANTHER" id="PTHR45924">
    <property type="entry name" value="FI17866P1"/>
    <property type="match status" value="1"/>
</dbReference>
<evidence type="ECO:0000313" key="3">
    <source>
        <dbReference type="Proteomes" id="UP000694393"/>
    </source>
</evidence>
<dbReference type="Ensembl" id="ENSPCET00000022955.1">
    <property type="protein sequence ID" value="ENSPCEP00000022204.1"/>
    <property type="gene ID" value="ENSPCEG00000016987.1"/>
</dbReference>
<evidence type="ECO:0000313" key="2">
    <source>
        <dbReference type="Ensembl" id="ENSPCEP00000022204.1"/>
    </source>
</evidence>
<dbReference type="Proteomes" id="UP000694393">
    <property type="component" value="Unplaced"/>
</dbReference>
<evidence type="ECO:0000256" key="1">
    <source>
        <dbReference type="SAM" id="MobiDB-lite"/>
    </source>
</evidence>
<reference evidence="2" key="2">
    <citation type="submission" date="2025-09" db="UniProtKB">
        <authorList>
            <consortium name="Ensembl"/>
        </authorList>
    </citation>
    <scope>IDENTIFICATION</scope>
</reference>
<feature type="compositionally biased region" description="Basic and acidic residues" evidence="1">
    <location>
        <begin position="584"/>
        <end position="610"/>
    </location>
</feature>
<feature type="compositionally biased region" description="Basic and acidic residues" evidence="1">
    <location>
        <begin position="688"/>
        <end position="697"/>
    </location>
</feature>
<feature type="region of interest" description="Disordered" evidence="1">
    <location>
        <begin position="552"/>
        <end position="627"/>
    </location>
</feature>
<protein>
    <submittedName>
        <fullName evidence="2">Uncharacterized protein</fullName>
    </submittedName>
</protein>
<dbReference type="GO" id="GO:0031267">
    <property type="term" value="F:small GTPase binding"/>
    <property type="evidence" value="ECO:0007669"/>
    <property type="project" value="TreeGrafter"/>
</dbReference>
<feature type="region of interest" description="Disordered" evidence="1">
    <location>
        <begin position="363"/>
        <end position="391"/>
    </location>
</feature>
<name>A0A8C8SM60_9SAUR</name>
<feature type="compositionally biased region" description="Low complexity" evidence="1">
    <location>
        <begin position="127"/>
        <end position="138"/>
    </location>
</feature>
<feature type="region of interest" description="Disordered" evidence="1">
    <location>
        <begin position="1"/>
        <end position="90"/>
    </location>
</feature>
<feature type="region of interest" description="Disordered" evidence="1">
    <location>
        <begin position="319"/>
        <end position="341"/>
    </location>
</feature>
<reference evidence="2" key="1">
    <citation type="submission" date="2025-08" db="UniProtKB">
        <authorList>
            <consortium name="Ensembl"/>
        </authorList>
    </citation>
    <scope>IDENTIFICATION</scope>
</reference>
<feature type="region of interest" description="Disordered" evidence="1">
    <location>
        <begin position="688"/>
        <end position="721"/>
    </location>
</feature>
<dbReference type="PANTHER" id="PTHR45924:SF4">
    <property type="entry name" value="PLECKSTRIN HOMOLOGY DOMAIN-CONTAINING FAMILY G MEMBER 3"/>
    <property type="match status" value="1"/>
</dbReference>